<proteinExistence type="predicted"/>
<accession>A0ACC0V4A4</accession>
<protein>
    <submittedName>
        <fullName evidence="1">Uncharacterized protein</fullName>
    </submittedName>
</protein>
<organism evidence="1 2">
    <name type="scientific">Trichothecium roseum</name>
    <dbReference type="NCBI Taxonomy" id="47278"/>
    <lineage>
        <taxon>Eukaryota</taxon>
        <taxon>Fungi</taxon>
        <taxon>Dikarya</taxon>
        <taxon>Ascomycota</taxon>
        <taxon>Pezizomycotina</taxon>
        <taxon>Sordariomycetes</taxon>
        <taxon>Hypocreomycetidae</taxon>
        <taxon>Hypocreales</taxon>
        <taxon>Hypocreales incertae sedis</taxon>
        <taxon>Trichothecium</taxon>
    </lineage>
</organism>
<comment type="caution">
    <text evidence="1">The sequence shown here is derived from an EMBL/GenBank/DDBJ whole genome shotgun (WGS) entry which is preliminary data.</text>
</comment>
<evidence type="ECO:0000313" key="2">
    <source>
        <dbReference type="Proteomes" id="UP001163324"/>
    </source>
</evidence>
<sequence length="836" mass="92593">MLLRHLFGLLMAVAAALAATSSEPYPITGVYVDPRAGSVPLRKNINDFAAERSAQWDLYILSIAALQAEPFENQLSYFQVGGVHGKPYIEWNGAGGKTSDGWLGYCPHGEKLFLSWHRPYMLLYEQVLVQKAKDIAQTFPQRYRFDYAKAAETLRAPFWDWAADTRVPPATVPKTVRVKVPNGQALEEKDIPNPLAVYRFPREVLDGKYGTFDPDNRSEILRCPDSEGYPNHANRLMAGRPYKRWIYDVFTHAQTFEDFASTGDGGISLEQIHNGVHWDAACGGQFLSSDLTAFDPLFMLHHANVDRLWAYWQAISPQQSIFQTSYPGGARFSSPKGTSIGPDSPLHPFFKAKGQLHTTRSVEKIQNFGYSYVGLEWWAKSPEQMKQDAKALINRAYGQGASAAKLKDRDENGETRYFVSLSVDVTEVERPCTVNVYVAGEEVGSMVLMEQPTEGTIHGGFPLDSAIEESGMSNLGVVTTLESIKSTLKVAIIKRDGEQIALDSVPSLKFEIENVFVEPSEEEDELPAFGSSAWQPAVAEEKEDAILVMPMVCPVVVFPVEKIEIVQAPKDALPEEYAHGHQRSIVFITNDWHPMSEAVTIEAAQEADAAASARIHLEAMDYNILLHAQFPGAEALEYLKEVLDRDTVEHVRDGAGKGAEGKGKKRMLVARVKGEDEPVAFVKWSKRDGGEEDEDEAVSWPGFCRAEYLDTYGEMTAAARRVVLGSAPHYHVTFLCTKPAFGGRGAATALLREVQRQAAAEDNGGSAVVLESTMNAVSFYERLGFQDATGHGSSIEMKLPARGRSEPTEVYEEKCMVWRPSLAGGVREKDPMIRHV</sequence>
<reference evidence="1" key="1">
    <citation type="submission" date="2022-10" db="EMBL/GenBank/DDBJ databases">
        <title>Complete Genome of Trichothecium roseum strain YXFP-22015, a Plant Pathogen Isolated from Citrus.</title>
        <authorList>
            <person name="Wang Y."/>
            <person name="Zhu L."/>
        </authorList>
    </citation>
    <scope>NUCLEOTIDE SEQUENCE</scope>
    <source>
        <strain evidence="1">YXFP-22015</strain>
    </source>
</reference>
<dbReference type="EMBL" id="CM047943">
    <property type="protein sequence ID" value="KAI9900755.1"/>
    <property type="molecule type" value="Genomic_DNA"/>
</dbReference>
<keyword evidence="2" id="KW-1185">Reference proteome</keyword>
<evidence type="ECO:0000313" key="1">
    <source>
        <dbReference type="EMBL" id="KAI9900755.1"/>
    </source>
</evidence>
<dbReference type="Proteomes" id="UP001163324">
    <property type="component" value="Chromosome 4"/>
</dbReference>
<name>A0ACC0V4A4_9HYPO</name>
<gene>
    <name evidence="1" type="ORF">N3K66_005017</name>
</gene>